<accession>A0AAV3P823</accession>
<dbReference type="AlphaFoldDB" id="A0AAV3P823"/>
<comment type="caution">
    <text evidence="1">The sequence shown here is derived from an EMBL/GenBank/DDBJ whole genome shotgun (WGS) entry which is preliminary data.</text>
</comment>
<proteinExistence type="predicted"/>
<dbReference type="Proteomes" id="UP001454036">
    <property type="component" value="Unassembled WGS sequence"/>
</dbReference>
<name>A0AAV3P823_LITER</name>
<evidence type="ECO:0000313" key="2">
    <source>
        <dbReference type="Proteomes" id="UP001454036"/>
    </source>
</evidence>
<organism evidence="1 2">
    <name type="scientific">Lithospermum erythrorhizon</name>
    <name type="common">Purple gromwell</name>
    <name type="synonym">Lithospermum officinale var. erythrorhizon</name>
    <dbReference type="NCBI Taxonomy" id="34254"/>
    <lineage>
        <taxon>Eukaryota</taxon>
        <taxon>Viridiplantae</taxon>
        <taxon>Streptophyta</taxon>
        <taxon>Embryophyta</taxon>
        <taxon>Tracheophyta</taxon>
        <taxon>Spermatophyta</taxon>
        <taxon>Magnoliopsida</taxon>
        <taxon>eudicotyledons</taxon>
        <taxon>Gunneridae</taxon>
        <taxon>Pentapetalae</taxon>
        <taxon>asterids</taxon>
        <taxon>lamiids</taxon>
        <taxon>Boraginales</taxon>
        <taxon>Boraginaceae</taxon>
        <taxon>Boraginoideae</taxon>
        <taxon>Lithospermeae</taxon>
        <taxon>Lithospermum</taxon>
    </lineage>
</organism>
<gene>
    <name evidence="1" type="ORF">LIER_07438</name>
</gene>
<keyword evidence="2" id="KW-1185">Reference proteome</keyword>
<reference evidence="1 2" key="1">
    <citation type="submission" date="2024-01" db="EMBL/GenBank/DDBJ databases">
        <title>The complete chloroplast genome sequence of Lithospermum erythrorhizon: insights into the phylogenetic relationship among Boraginaceae species and the maternal lineages of purple gromwells.</title>
        <authorList>
            <person name="Okada T."/>
            <person name="Watanabe K."/>
        </authorList>
    </citation>
    <scope>NUCLEOTIDE SEQUENCE [LARGE SCALE GENOMIC DNA]</scope>
</reference>
<evidence type="ECO:0000313" key="1">
    <source>
        <dbReference type="EMBL" id="GAA0147832.1"/>
    </source>
</evidence>
<protein>
    <submittedName>
        <fullName evidence="1">Uncharacterized protein</fullName>
    </submittedName>
</protein>
<sequence>MQDSICTMANNAKVPTNTAGDAPRSETVQQALREVRLALLVASFGKVTATSAIASGNLRHLSQHYHIEAVVKKRIPLTGEMIDKPMVNPAANKGDPMEGGYIVFLPLLSIASWAIDRAPGQLGPFA</sequence>
<dbReference type="EMBL" id="BAABME010001146">
    <property type="protein sequence ID" value="GAA0147832.1"/>
    <property type="molecule type" value="Genomic_DNA"/>
</dbReference>